<keyword evidence="2" id="KW-1185">Reference proteome</keyword>
<evidence type="ECO:0000313" key="1">
    <source>
        <dbReference type="EMBL" id="CAA2964431.1"/>
    </source>
</evidence>
<reference evidence="1 2" key="1">
    <citation type="submission" date="2019-12" db="EMBL/GenBank/DDBJ databases">
        <authorList>
            <person name="Alioto T."/>
            <person name="Alioto T."/>
            <person name="Gomez Garrido J."/>
        </authorList>
    </citation>
    <scope>NUCLEOTIDE SEQUENCE [LARGE SCALE GENOMIC DNA]</scope>
</reference>
<protein>
    <submittedName>
        <fullName evidence="1">Uncharacterized protein</fullName>
    </submittedName>
</protein>
<organism evidence="1 2">
    <name type="scientific">Olea europaea subsp. europaea</name>
    <dbReference type="NCBI Taxonomy" id="158383"/>
    <lineage>
        <taxon>Eukaryota</taxon>
        <taxon>Viridiplantae</taxon>
        <taxon>Streptophyta</taxon>
        <taxon>Embryophyta</taxon>
        <taxon>Tracheophyta</taxon>
        <taxon>Spermatophyta</taxon>
        <taxon>Magnoliopsida</taxon>
        <taxon>eudicotyledons</taxon>
        <taxon>Gunneridae</taxon>
        <taxon>Pentapetalae</taxon>
        <taxon>asterids</taxon>
        <taxon>lamiids</taxon>
        <taxon>Lamiales</taxon>
        <taxon>Oleaceae</taxon>
        <taxon>Oleeae</taxon>
        <taxon>Olea</taxon>
    </lineage>
</organism>
<dbReference type="Gramene" id="OE9A104548T1">
    <property type="protein sequence ID" value="OE9A104548C1"/>
    <property type="gene ID" value="OE9A104548"/>
</dbReference>
<dbReference type="Proteomes" id="UP000594638">
    <property type="component" value="Unassembled WGS sequence"/>
</dbReference>
<accession>A0A8S0Q7W0</accession>
<proteinExistence type="predicted"/>
<dbReference type="AlphaFoldDB" id="A0A8S0Q7W0"/>
<evidence type="ECO:0000313" key="2">
    <source>
        <dbReference type="Proteomes" id="UP000594638"/>
    </source>
</evidence>
<name>A0A8S0Q7W0_OLEEU</name>
<dbReference type="EMBL" id="CACTIH010001824">
    <property type="protein sequence ID" value="CAA2964431.1"/>
    <property type="molecule type" value="Genomic_DNA"/>
</dbReference>
<sequence length="56" mass="6145">MAVLDLYPILLPYEDGLNMLGKELCFIDPGIANGCFAGILVHDHKKKHDMVLSFGA</sequence>
<comment type="caution">
    <text evidence="1">The sequence shown here is derived from an EMBL/GenBank/DDBJ whole genome shotgun (WGS) entry which is preliminary data.</text>
</comment>
<gene>
    <name evidence="1" type="ORF">OLEA9_A104548</name>
</gene>